<dbReference type="Proteomes" id="UP000241818">
    <property type="component" value="Unassembled WGS sequence"/>
</dbReference>
<feature type="compositionally biased region" description="Polar residues" evidence="1">
    <location>
        <begin position="15"/>
        <end position="26"/>
    </location>
</feature>
<evidence type="ECO:0000256" key="1">
    <source>
        <dbReference type="SAM" id="MobiDB-lite"/>
    </source>
</evidence>
<dbReference type="OrthoDB" id="5385910at2759"/>
<feature type="compositionally biased region" description="Low complexity" evidence="1">
    <location>
        <begin position="28"/>
        <end position="63"/>
    </location>
</feature>
<sequence length="240" mass="25048">MSGIPVYTRDPINPSKASGVTPQTQRGPPRSDASPPTTTAASSSSYPAAQPGAAAVPAPTSAAQHYAPVQPTSTAKTDLDIPPPPQSGPVPTPLASSRKIPPPPKASEKSQAPQQPYPPRMSIPPPTAAYGAQPPASSSSMATTSSSAYPVNLPTAWNGAPRRSLEHPPGYQQNKYASDFTSDPRWAQGTSNSSGLGDSPEKTGGIDTEDVWNTAKQWISAAGEKLSQTEAEIWRRISKE</sequence>
<feature type="compositionally biased region" description="Pro residues" evidence="1">
    <location>
        <begin position="115"/>
        <end position="127"/>
    </location>
</feature>
<feature type="region of interest" description="Disordered" evidence="1">
    <location>
        <begin position="1"/>
        <end position="211"/>
    </location>
</feature>
<accession>A0A2T3B232</accession>
<evidence type="ECO:0000313" key="2">
    <source>
        <dbReference type="EMBL" id="PSS18603.1"/>
    </source>
</evidence>
<dbReference type="STRING" id="857342.A0A2T3B232"/>
<protein>
    <submittedName>
        <fullName evidence="2">Uncharacterized protein</fullName>
    </submittedName>
</protein>
<dbReference type="AlphaFoldDB" id="A0A2T3B232"/>
<dbReference type="EMBL" id="KZ679011">
    <property type="protein sequence ID" value="PSS18603.1"/>
    <property type="molecule type" value="Genomic_DNA"/>
</dbReference>
<feature type="compositionally biased region" description="Pro residues" evidence="1">
    <location>
        <begin position="81"/>
        <end position="92"/>
    </location>
</feature>
<feature type="compositionally biased region" description="Polar residues" evidence="1">
    <location>
        <begin position="171"/>
        <end position="181"/>
    </location>
</feature>
<gene>
    <name evidence="2" type="ORF">M430DRAFT_19206</name>
</gene>
<dbReference type="InParanoid" id="A0A2T3B232"/>
<proteinExistence type="predicted"/>
<feature type="compositionally biased region" description="Low complexity" evidence="1">
    <location>
        <begin position="136"/>
        <end position="148"/>
    </location>
</feature>
<reference evidence="2 3" key="1">
    <citation type="journal article" date="2018" name="New Phytol.">
        <title>Comparative genomics and transcriptomics depict ericoid mycorrhizal fungi as versatile saprotrophs and plant mutualists.</title>
        <authorList>
            <person name="Martino E."/>
            <person name="Morin E."/>
            <person name="Grelet G.A."/>
            <person name="Kuo A."/>
            <person name="Kohler A."/>
            <person name="Daghino S."/>
            <person name="Barry K.W."/>
            <person name="Cichocki N."/>
            <person name="Clum A."/>
            <person name="Dockter R.B."/>
            <person name="Hainaut M."/>
            <person name="Kuo R.C."/>
            <person name="LaButti K."/>
            <person name="Lindahl B.D."/>
            <person name="Lindquist E.A."/>
            <person name="Lipzen A."/>
            <person name="Khouja H.R."/>
            <person name="Magnuson J."/>
            <person name="Murat C."/>
            <person name="Ohm R.A."/>
            <person name="Singer S.W."/>
            <person name="Spatafora J.W."/>
            <person name="Wang M."/>
            <person name="Veneault-Fourrey C."/>
            <person name="Henrissat B."/>
            <person name="Grigoriev I.V."/>
            <person name="Martin F.M."/>
            <person name="Perotto S."/>
        </authorList>
    </citation>
    <scope>NUCLEOTIDE SEQUENCE [LARGE SCALE GENOMIC DNA]</scope>
    <source>
        <strain evidence="2 3">ATCC 22711</strain>
    </source>
</reference>
<keyword evidence="3" id="KW-1185">Reference proteome</keyword>
<dbReference type="GeneID" id="36572114"/>
<dbReference type="RefSeq" id="XP_024720955.1">
    <property type="nucleotide sequence ID" value="XM_024864033.1"/>
</dbReference>
<evidence type="ECO:0000313" key="3">
    <source>
        <dbReference type="Proteomes" id="UP000241818"/>
    </source>
</evidence>
<name>A0A2T3B232_AMORE</name>
<organism evidence="2 3">
    <name type="scientific">Amorphotheca resinae ATCC 22711</name>
    <dbReference type="NCBI Taxonomy" id="857342"/>
    <lineage>
        <taxon>Eukaryota</taxon>
        <taxon>Fungi</taxon>
        <taxon>Dikarya</taxon>
        <taxon>Ascomycota</taxon>
        <taxon>Pezizomycotina</taxon>
        <taxon>Leotiomycetes</taxon>
        <taxon>Helotiales</taxon>
        <taxon>Amorphothecaceae</taxon>
        <taxon>Amorphotheca</taxon>
    </lineage>
</organism>